<dbReference type="InterPro" id="IPR027417">
    <property type="entry name" value="P-loop_NTPase"/>
</dbReference>
<dbReference type="PIRSF" id="PIRSF036409">
    <property type="entry name" value="EutP_PduV"/>
    <property type="match status" value="1"/>
</dbReference>
<keyword evidence="1" id="KW-0547">Nucleotide-binding</keyword>
<dbReference type="GO" id="GO:0005524">
    <property type="term" value="F:ATP binding"/>
    <property type="evidence" value="ECO:0007669"/>
    <property type="project" value="UniProtKB-UniRule"/>
</dbReference>
<dbReference type="PANTHER" id="PTHR40453">
    <property type="entry name" value="PROTEIN YOEF"/>
    <property type="match status" value="1"/>
</dbReference>
<keyword evidence="3" id="KW-1185">Reference proteome</keyword>
<dbReference type="Gene3D" id="3.40.50.300">
    <property type="entry name" value="P-loop containing nucleotide triphosphate hydrolases"/>
    <property type="match status" value="1"/>
</dbReference>
<dbReference type="Pfam" id="PF10662">
    <property type="entry name" value="PduV-EutP"/>
    <property type="match status" value="1"/>
</dbReference>
<dbReference type="CDD" id="cd00882">
    <property type="entry name" value="Ras_like_GTPase"/>
    <property type="match status" value="1"/>
</dbReference>
<name>A0A1M6FIA1_9FIRM</name>
<dbReference type="NCBIfam" id="TIGR02528">
    <property type="entry name" value="EutP"/>
    <property type="match status" value="1"/>
</dbReference>
<proteinExistence type="inferred from homology"/>
<dbReference type="PANTHER" id="PTHR40453:SF1">
    <property type="entry name" value="PROTEIN YOEF"/>
    <property type="match status" value="1"/>
</dbReference>
<reference evidence="2 3" key="1">
    <citation type="submission" date="2016-11" db="EMBL/GenBank/DDBJ databases">
        <authorList>
            <person name="Jaros S."/>
            <person name="Januszkiewicz K."/>
            <person name="Wedrychowicz H."/>
        </authorList>
    </citation>
    <scope>NUCLEOTIDE SEQUENCE [LARGE SCALE GENOMIC DNA]</scope>
    <source>
        <strain evidence="2 3">DSM 19022</strain>
    </source>
</reference>
<comment type="similarity">
    <text evidence="1">Belongs to the EutP/PduV family.</text>
</comment>
<organism evidence="2 3">
    <name type="scientific">Lutispora thermophila DSM 19022</name>
    <dbReference type="NCBI Taxonomy" id="1122184"/>
    <lineage>
        <taxon>Bacteria</taxon>
        <taxon>Bacillati</taxon>
        <taxon>Bacillota</taxon>
        <taxon>Clostridia</taxon>
        <taxon>Lutisporales</taxon>
        <taxon>Lutisporaceae</taxon>
        <taxon>Lutispora</taxon>
    </lineage>
</organism>
<dbReference type="SUPFAM" id="SSF52540">
    <property type="entry name" value="P-loop containing nucleoside triphosphate hydrolases"/>
    <property type="match status" value="1"/>
</dbReference>
<dbReference type="AlphaFoldDB" id="A0A1M6FIA1"/>
<dbReference type="Proteomes" id="UP000184442">
    <property type="component" value="Unassembled WGS sequence"/>
</dbReference>
<gene>
    <name evidence="2" type="ORF">SAMN02745176_01978</name>
</gene>
<dbReference type="OrthoDB" id="6179at2"/>
<dbReference type="GO" id="GO:0006576">
    <property type="term" value="P:biogenic amine metabolic process"/>
    <property type="evidence" value="ECO:0007669"/>
    <property type="project" value="InterPro"/>
</dbReference>
<dbReference type="InterPro" id="IPR012381">
    <property type="entry name" value="EutP_PduV"/>
</dbReference>
<sequence length="142" mass="15941">MKKIILIGRSGSGKTTLTRKLLNMSSDYKKTQSIEYCNNIIDTPGEYLENKRYYKALLVTSLDADAILLIKDVNDAECYFPPGFAYMFNKPAIGVVTKTDTGIENIESAIRCLQNAGAEKIYKISSYTGEGLDDLRNFLEYL</sequence>
<evidence type="ECO:0000313" key="2">
    <source>
        <dbReference type="EMBL" id="SHI97415.1"/>
    </source>
</evidence>
<evidence type="ECO:0000313" key="3">
    <source>
        <dbReference type="Proteomes" id="UP000184442"/>
    </source>
</evidence>
<dbReference type="RefSeq" id="WP_073026041.1">
    <property type="nucleotide sequence ID" value="NZ_FQZS01000012.1"/>
</dbReference>
<dbReference type="STRING" id="1122184.SAMN02745176_01978"/>
<protein>
    <submittedName>
        <fullName evidence="2">Ethanolamine utilization protein EutP</fullName>
    </submittedName>
</protein>
<dbReference type="EMBL" id="FQZS01000012">
    <property type="protein sequence ID" value="SHI97415.1"/>
    <property type="molecule type" value="Genomic_DNA"/>
</dbReference>
<evidence type="ECO:0000256" key="1">
    <source>
        <dbReference type="PIRNR" id="PIRNR036409"/>
    </source>
</evidence>
<accession>A0A1M6FIA1</accession>